<reference evidence="2 3" key="2">
    <citation type="journal article" date="2022" name="Mol. Biol. Evol.">
        <title>Comparative Genomics Reveals Insights into the Divergent Evolution of Astigmatic Mites and Household Pest Adaptations.</title>
        <authorList>
            <person name="Xiong Q."/>
            <person name="Wan A.T."/>
            <person name="Liu X."/>
            <person name="Fung C.S."/>
            <person name="Xiao X."/>
            <person name="Malainual N."/>
            <person name="Hou J."/>
            <person name="Wang L."/>
            <person name="Wang M."/>
            <person name="Yang K.Y."/>
            <person name="Cui Y."/>
            <person name="Leung E.L."/>
            <person name="Nong W."/>
            <person name="Shin S.K."/>
            <person name="Au S.W."/>
            <person name="Jeong K.Y."/>
            <person name="Chew F.T."/>
            <person name="Hui J.H."/>
            <person name="Leung T.F."/>
            <person name="Tungtrongchitr A."/>
            <person name="Zhong N."/>
            <person name="Liu Z."/>
            <person name="Tsui S.K."/>
        </authorList>
    </citation>
    <scope>NUCLEOTIDE SEQUENCE [LARGE SCALE GENOMIC DNA]</scope>
    <source>
        <strain evidence="2">Derp</strain>
    </source>
</reference>
<keyword evidence="1" id="KW-0732">Signal</keyword>
<dbReference type="EMBL" id="NJHN03000065">
    <property type="protein sequence ID" value="KAH9418199.1"/>
    <property type="molecule type" value="Genomic_DNA"/>
</dbReference>
<organism evidence="2 3">
    <name type="scientific">Dermatophagoides pteronyssinus</name>
    <name type="common">European house dust mite</name>
    <dbReference type="NCBI Taxonomy" id="6956"/>
    <lineage>
        <taxon>Eukaryota</taxon>
        <taxon>Metazoa</taxon>
        <taxon>Ecdysozoa</taxon>
        <taxon>Arthropoda</taxon>
        <taxon>Chelicerata</taxon>
        <taxon>Arachnida</taxon>
        <taxon>Acari</taxon>
        <taxon>Acariformes</taxon>
        <taxon>Sarcoptiformes</taxon>
        <taxon>Astigmata</taxon>
        <taxon>Psoroptidia</taxon>
        <taxon>Analgoidea</taxon>
        <taxon>Pyroglyphidae</taxon>
        <taxon>Dermatophagoidinae</taxon>
        <taxon>Dermatophagoides</taxon>
    </lineage>
</organism>
<feature type="signal peptide" evidence="1">
    <location>
        <begin position="1"/>
        <end position="31"/>
    </location>
</feature>
<evidence type="ECO:0000313" key="3">
    <source>
        <dbReference type="Proteomes" id="UP000887458"/>
    </source>
</evidence>
<accession>A0ABQ8J6J2</accession>
<reference evidence="2 3" key="1">
    <citation type="journal article" date="2018" name="J. Allergy Clin. Immunol.">
        <title>High-quality assembly of Dermatophagoides pteronyssinus genome and transcriptome reveals a wide range of novel allergens.</title>
        <authorList>
            <person name="Liu X.Y."/>
            <person name="Yang K.Y."/>
            <person name="Wang M.Q."/>
            <person name="Kwok J.S."/>
            <person name="Zeng X."/>
            <person name="Yang Z."/>
            <person name="Xiao X.J."/>
            <person name="Lau C.P."/>
            <person name="Li Y."/>
            <person name="Huang Z.M."/>
            <person name="Ba J.G."/>
            <person name="Yim A.K."/>
            <person name="Ouyang C.Y."/>
            <person name="Ngai S.M."/>
            <person name="Chan T.F."/>
            <person name="Leung E.L."/>
            <person name="Liu L."/>
            <person name="Liu Z.G."/>
            <person name="Tsui S.K."/>
        </authorList>
    </citation>
    <scope>NUCLEOTIDE SEQUENCE [LARGE SCALE GENOMIC DNA]</scope>
    <source>
        <strain evidence="2">Derp</strain>
    </source>
</reference>
<keyword evidence="3" id="KW-1185">Reference proteome</keyword>
<name>A0ABQ8J6J2_DERPT</name>
<evidence type="ECO:0000313" key="2">
    <source>
        <dbReference type="EMBL" id="KAH9418199.1"/>
    </source>
</evidence>
<feature type="chain" id="PRO_5047127150" evidence="1">
    <location>
        <begin position="32"/>
        <end position="175"/>
    </location>
</feature>
<evidence type="ECO:0000256" key="1">
    <source>
        <dbReference type="SAM" id="SignalP"/>
    </source>
</evidence>
<protein>
    <submittedName>
        <fullName evidence="2">Uncharacterized protein</fullName>
    </submittedName>
</protein>
<proteinExistence type="predicted"/>
<sequence length="175" mass="19030">MLNPKNRHMAILAIVLIIIVATILTPDNVEAAMMALMAKAQKKILIPLAIALTGSSSILKIFNSIHTICYCINHVPPIAVLIVLPTKRYVFVGPVSKNIADIIAVIADVNVNALDIAINVVLEKPSISKFGISTSTSSSIFSVLFIFLLKPGRINSNDLSRTHFRLHFFAISSLQ</sequence>
<dbReference type="Proteomes" id="UP000887458">
    <property type="component" value="Unassembled WGS sequence"/>
</dbReference>
<comment type="caution">
    <text evidence="2">The sequence shown here is derived from an EMBL/GenBank/DDBJ whole genome shotgun (WGS) entry which is preliminary data.</text>
</comment>
<gene>
    <name evidence="2" type="ORF">DERP_010752</name>
</gene>